<evidence type="ECO:0000313" key="7">
    <source>
        <dbReference type="EMBL" id="AEH51292.1"/>
    </source>
</evidence>
<evidence type="ECO:0000256" key="2">
    <source>
        <dbReference type="ARBA" id="ARBA00022475"/>
    </source>
</evidence>
<evidence type="ECO:0000256" key="1">
    <source>
        <dbReference type="ARBA" id="ARBA00004651"/>
    </source>
</evidence>
<dbReference type="PANTHER" id="PTHR43370:SF1">
    <property type="entry name" value="GUANOSINE ABC TRANSPORTER PERMEASE PROTEIN NUPQ"/>
    <property type="match status" value="1"/>
</dbReference>
<keyword evidence="2" id="KW-1003">Cell membrane</keyword>
<sequence>MNSVLQQFFDPAFWYSVVRVSTPLLFGTMAALICSIAGTVNIGIEGMMLMSAFTGTIVASFSKNPWVGLLSAVASAVVVAALLAYFHLNLKTDVVIAGVATNLLSSGLTVFLLFTITGEKGTSAALRSYVIPRIEIPILREIPFVGKVLSGHNVLTYLAIICVFLIHYLITKTAFGMNMRAVGENPQAALSVGISVKRMRYYAFLLSGLLSGFGGAFLSMGYVSWFARDMTAGRGFISLAAQALGGKSALLSAAGALLFGIAESVGITLQSLRIPSEITNMLPFILTLGVLLLYARVRVKTHSRIQEQ</sequence>
<evidence type="ECO:0000256" key="5">
    <source>
        <dbReference type="ARBA" id="ARBA00023136"/>
    </source>
</evidence>
<accession>F7YTR3</accession>
<proteinExistence type="predicted"/>
<dbReference type="CDD" id="cd06580">
    <property type="entry name" value="TM_PBP1_transp_TpRbsC_like"/>
    <property type="match status" value="1"/>
</dbReference>
<protein>
    <submittedName>
        <fullName evidence="7">Nucleoside ABC transporter membrane protein</fullName>
    </submittedName>
</protein>
<dbReference type="Proteomes" id="UP000006804">
    <property type="component" value="Chromosome"/>
</dbReference>
<keyword evidence="3 6" id="KW-0812">Transmembrane</keyword>
<dbReference type="PATRIC" id="fig|688269.3.peg.1257"/>
<feature type="transmembrane region" description="Helical" evidence="6">
    <location>
        <begin position="278"/>
        <end position="295"/>
    </location>
</feature>
<keyword evidence="8" id="KW-1185">Reference proteome</keyword>
<organism evidence="7 8">
    <name type="scientific">Pseudothermotoga thermarum DSM 5069</name>
    <dbReference type="NCBI Taxonomy" id="688269"/>
    <lineage>
        <taxon>Bacteria</taxon>
        <taxon>Thermotogati</taxon>
        <taxon>Thermotogota</taxon>
        <taxon>Thermotogae</taxon>
        <taxon>Thermotogales</taxon>
        <taxon>Thermotogaceae</taxon>
        <taxon>Pseudothermotoga</taxon>
    </lineage>
</organism>
<feature type="transmembrane region" description="Helical" evidence="6">
    <location>
        <begin position="201"/>
        <end position="227"/>
    </location>
</feature>
<dbReference type="GO" id="GO:0005886">
    <property type="term" value="C:plasma membrane"/>
    <property type="evidence" value="ECO:0007669"/>
    <property type="project" value="UniProtKB-SubCell"/>
</dbReference>
<feature type="transmembrane region" description="Helical" evidence="6">
    <location>
        <begin position="20"/>
        <end position="44"/>
    </location>
</feature>
<dbReference type="eggNOG" id="COG1079">
    <property type="taxonomic scope" value="Bacteria"/>
</dbReference>
<feature type="transmembrane region" description="Helical" evidence="6">
    <location>
        <begin position="65"/>
        <end position="88"/>
    </location>
</feature>
<dbReference type="PANTHER" id="PTHR43370">
    <property type="entry name" value="SUGAR ABC TRANSPORTER INTEGRAL MEMBRANE PROTEIN-RELATED"/>
    <property type="match status" value="1"/>
</dbReference>
<dbReference type="EMBL" id="CP002351">
    <property type="protein sequence ID" value="AEH51292.1"/>
    <property type="molecule type" value="Genomic_DNA"/>
</dbReference>
<comment type="subcellular location">
    <subcellularLocation>
        <location evidence="1">Cell membrane</location>
        <topology evidence="1">Multi-pass membrane protein</topology>
    </subcellularLocation>
</comment>
<dbReference type="RefSeq" id="WP_013932511.1">
    <property type="nucleotide sequence ID" value="NC_015707.1"/>
</dbReference>
<keyword evidence="4 6" id="KW-1133">Transmembrane helix</keyword>
<gene>
    <name evidence="7" type="ORF">Theth_1220</name>
</gene>
<dbReference type="AlphaFoldDB" id="F7YTR3"/>
<feature type="transmembrane region" description="Helical" evidence="6">
    <location>
        <begin position="154"/>
        <end position="170"/>
    </location>
</feature>
<keyword evidence="5 6" id="KW-0472">Membrane</keyword>
<name>F7YTR3_9THEM</name>
<reference evidence="7 8" key="1">
    <citation type="submission" date="2010-11" db="EMBL/GenBank/DDBJ databases">
        <title>The complete genome of Thermotoga thermarum DSM 5069.</title>
        <authorList>
            <consortium name="US DOE Joint Genome Institute (JGI-PGF)"/>
            <person name="Lucas S."/>
            <person name="Copeland A."/>
            <person name="Lapidus A."/>
            <person name="Bruce D."/>
            <person name="Goodwin L."/>
            <person name="Pitluck S."/>
            <person name="Kyrpides N."/>
            <person name="Mavromatis K."/>
            <person name="Ivanova N."/>
            <person name="Zeytun A."/>
            <person name="Brettin T."/>
            <person name="Detter J.C."/>
            <person name="Tapia R."/>
            <person name="Han C."/>
            <person name="Land M."/>
            <person name="Hauser L."/>
            <person name="Markowitz V."/>
            <person name="Cheng J.-F."/>
            <person name="Hugenholtz P."/>
            <person name="Woyke T."/>
            <person name="Wu D."/>
            <person name="Spring S."/>
            <person name="Schroeder M."/>
            <person name="Brambilla E."/>
            <person name="Klenk H.-P."/>
            <person name="Eisen J.A."/>
        </authorList>
    </citation>
    <scope>NUCLEOTIDE SEQUENCE [LARGE SCALE GENOMIC DNA]</scope>
    <source>
        <strain evidence="7 8">DSM 5069</strain>
    </source>
</reference>
<evidence type="ECO:0000313" key="8">
    <source>
        <dbReference type="Proteomes" id="UP000006804"/>
    </source>
</evidence>
<evidence type="ECO:0000256" key="6">
    <source>
        <dbReference type="SAM" id="Phobius"/>
    </source>
</evidence>
<evidence type="ECO:0000256" key="3">
    <source>
        <dbReference type="ARBA" id="ARBA00022692"/>
    </source>
</evidence>
<dbReference type="InterPro" id="IPR001851">
    <property type="entry name" value="ABC_transp_permease"/>
</dbReference>
<dbReference type="KEGG" id="tta:Theth_1220"/>
<evidence type="ECO:0000256" key="4">
    <source>
        <dbReference type="ARBA" id="ARBA00022989"/>
    </source>
</evidence>
<dbReference type="Pfam" id="PF02653">
    <property type="entry name" value="BPD_transp_2"/>
    <property type="match status" value="1"/>
</dbReference>
<dbReference type="HOGENOM" id="CLU_040769_1_0_0"/>
<dbReference type="STRING" id="688269.Theth_1220"/>
<feature type="transmembrane region" description="Helical" evidence="6">
    <location>
        <begin position="94"/>
        <end position="117"/>
    </location>
</feature>
<dbReference type="GO" id="GO:0022857">
    <property type="term" value="F:transmembrane transporter activity"/>
    <property type="evidence" value="ECO:0007669"/>
    <property type="project" value="InterPro"/>
</dbReference>